<dbReference type="KEGG" id="acis:CBP35_19345"/>
<dbReference type="AlphaFoldDB" id="A0A240UJ42"/>
<evidence type="ECO:0000313" key="2">
    <source>
        <dbReference type="Proteomes" id="UP000194440"/>
    </source>
</evidence>
<dbReference type="EMBL" id="CP021367">
    <property type="protein sequence ID" value="ART61135.1"/>
    <property type="molecule type" value="Genomic_DNA"/>
</dbReference>
<dbReference type="KEGG" id="acip:CBP36_19390"/>
<name>A0A240UJ42_9BURK</name>
<organism evidence="1 2">
    <name type="scientific">Acidovorax carolinensis</name>
    <dbReference type="NCBI Taxonomy" id="553814"/>
    <lineage>
        <taxon>Bacteria</taxon>
        <taxon>Pseudomonadati</taxon>
        <taxon>Pseudomonadota</taxon>
        <taxon>Betaproteobacteria</taxon>
        <taxon>Burkholderiales</taxon>
        <taxon>Comamonadaceae</taxon>
        <taxon>Acidovorax</taxon>
    </lineage>
</organism>
<keyword evidence="1" id="KW-0614">Plasmid</keyword>
<gene>
    <name evidence="1" type="ORF">CBP36_19390</name>
</gene>
<keyword evidence="2" id="KW-1185">Reference proteome</keyword>
<accession>A0A240UJ42</accession>
<dbReference type="RefSeq" id="WP_086928909.1">
    <property type="nucleotide sequence ID" value="NZ_CP021363.1"/>
</dbReference>
<dbReference type="Proteomes" id="UP000194440">
    <property type="component" value="Plasmid pACP4.1"/>
</dbReference>
<proteinExistence type="predicted"/>
<geneLocation type="plasmid" evidence="1 2">
    <name>pACP4.1</name>
</geneLocation>
<protein>
    <submittedName>
        <fullName evidence="1">Uncharacterized protein</fullName>
    </submittedName>
</protein>
<reference evidence="1" key="1">
    <citation type="submission" date="2017-05" db="EMBL/GenBank/DDBJ databases">
        <title>Polyphasic characterization of four soil-derived phenanthrene-degrading Acidovorax strains and proposal of Acidovorax phenanthrenivorans sp. nov.</title>
        <authorList>
            <person name="Singleton D."/>
            <person name="Lee J."/>
            <person name="Dickey A.N."/>
            <person name="Stroud A."/>
            <person name="Scholl E.H."/>
            <person name="Wright F.A."/>
            <person name="Aitken M.D."/>
        </authorList>
    </citation>
    <scope>NUCLEOTIDE SEQUENCE</scope>
    <source>
        <strain evidence="1">P4</strain>
        <plasmid evidence="1">pACP4.1</plasmid>
    </source>
</reference>
<evidence type="ECO:0000313" key="1">
    <source>
        <dbReference type="EMBL" id="ART61135.1"/>
    </source>
</evidence>
<sequence length="84" mass="9069">MAAQNIARSALQAVLNVGRGSSGRLILEAHDEQAVRKALDVLNGLESDMKAAFEAKYQRDWNDPAGDEMKAIWADAWAAAKLSA</sequence>